<dbReference type="Proteomes" id="UP000562984">
    <property type="component" value="Unassembled WGS sequence"/>
</dbReference>
<dbReference type="InterPro" id="IPR027417">
    <property type="entry name" value="P-loop_NTPase"/>
</dbReference>
<proteinExistence type="predicted"/>
<dbReference type="AlphaFoldDB" id="A0A849A4T1"/>
<dbReference type="EMBL" id="JABEND010000001">
    <property type="protein sequence ID" value="NNG34646.1"/>
    <property type="molecule type" value="Genomic_DNA"/>
</dbReference>
<gene>
    <name evidence="1" type="ORF">HKD39_02695</name>
</gene>
<accession>A0A849A4T1</accession>
<organism evidence="1 2">
    <name type="scientific">Nakamurella aerolata</name>
    <dbReference type="NCBI Taxonomy" id="1656892"/>
    <lineage>
        <taxon>Bacteria</taxon>
        <taxon>Bacillati</taxon>
        <taxon>Actinomycetota</taxon>
        <taxon>Actinomycetes</taxon>
        <taxon>Nakamurellales</taxon>
        <taxon>Nakamurellaceae</taxon>
        <taxon>Nakamurella</taxon>
    </lineage>
</organism>
<name>A0A849A4T1_9ACTN</name>
<sequence length="207" mass="22820">MLIWINGALGAGKTQTAHELQRRLPIAQVADPEVLGFALHKMLPPGARGDFQDLPQWRTGVLDTLRQAERSAVACGGGPVIVPMTMVRDDYFEQIVGGLRAGGVDVRHFALTATPATLRRRLSTRISAIPTWLLRRDETWAMAQIDRCVTALAMPRYATAVPTDHRSVDEVVELIAAECGLTLGRPRLSPARHRLRELAVGVRHIRL</sequence>
<reference evidence="1 2" key="1">
    <citation type="submission" date="2020-05" db="EMBL/GenBank/DDBJ databases">
        <title>Nakamurella sp. DB0629 isolated from air conditioner.</title>
        <authorList>
            <person name="Kim D.H."/>
            <person name="Kim D.-U."/>
        </authorList>
    </citation>
    <scope>NUCLEOTIDE SEQUENCE [LARGE SCALE GENOMIC DNA]</scope>
    <source>
        <strain evidence="1 2">DB0629</strain>
    </source>
</reference>
<keyword evidence="2" id="KW-1185">Reference proteome</keyword>
<protein>
    <submittedName>
        <fullName evidence="1">AAA family ATPase</fullName>
    </submittedName>
</protein>
<dbReference type="RefSeq" id="WP_171198249.1">
    <property type="nucleotide sequence ID" value="NZ_JABEND010000001.1"/>
</dbReference>
<evidence type="ECO:0000313" key="1">
    <source>
        <dbReference type="EMBL" id="NNG34646.1"/>
    </source>
</evidence>
<dbReference type="SUPFAM" id="SSF52540">
    <property type="entry name" value="P-loop containing nucleoside triphosphate hydrolases"/>
    <property type="match status" value="1"/>
</dbReference>
<evidence type="ECO:0000313" key="2">
    <source>
        <dbReference type="Proteomes" id="UP000562984"/>
    </source>
</evidence>
<comment type="caution">
    <text evidence="1">The sequence shown here is derived from an EMBL/GenBank/DDBJ whole genome shotgun (WGS) entry which is preliminary data.</text>
</comment>
<dbReference type="Pfam" id="PF13671">
    <property type="entry name" value="AAA_33"/>
    <property type="match status" value="1"/>
</dbReference>
<dbReference type="Gene3D" id="3.40.50.300">
    <property type="entry name" value="P-loop containing nucleotide triphosphate hydrolases"/>
    <property type="match status" value="1"/>
</dbReference>